<reference evidence="2 3" key="1">
    <citation type="journal article" date="2016" name="Mol. Biol. Evol.">
        <title>Comparative Genomics of Early-Diverging Mushroom-Forming Fungi Provides Insights into the Origins of Lignocellulose Decay Capabilities.</title>
        <authorList>
            <person name="Nagy L.G."/>
            <person name="Riley R."/>
            <person name="Tritt A."/>
            <person name="Adam C."/>
            <person name="Daum C."/>
            <person name="Floudas D."/>
            <person name="Sun H."/>
            <person name="Yadav J.S."/>
            <person name="Pangilinan J."/>
            <person name="Larsson K.H."/>
            <person name="Matsuura K."/>
            <person name="Barry K."/>
            <person name="Labutti K."/>
            <person name="Kuo R."/>
            <person name="Ohm R.A."/>
            <person name="Bhattacharya S.S."/>
            <person name="Shirouzu T."/>
            <person name="Yoshinaga Y."/>
            <person name="Martin F.M."/>
            <person name="Grigoriev I.V."/>
            <person name="Hibbett D.S."/>
        </authorList>
    </citation>
    <scope>NUCLEOTIDE SEQUENCE [LARGE SCALE GENOMIC DNA]</scope>
    <source>
        <strain evidence="2 3">HHB10207 ss-3</strain>
    </source>
</reference>
<evidence type="ECO:0000313" key="2">
    <source>
        <dbReference type="EMBL" id="KZT36114.1"/>
    </source>
</evidence>
<evidence type="ECO:0000313" key="3">
    <source>
        <dbReference type="Proteomes" id="UP000076798"/>
    </source>
</evidence>
<feature type="compositionally biased region" description="Low complexity" evidence="1">
    <location>
        <begin position="454"/>
        <end position="464"/>
    </location>
</feature>
<feature type="region of interest" description="Disordered" evidence="1">
    <location>
        <begin position="430"/>
        <end position="506"/>
    </location>
</feature>
<name>A0A166B925_9AGAM</name>
<dbReference type="Proteomes" id="UP000076798">
    <property type="component" value="Unassembled WGS sequence"/>
</dbReference>
<protein>
    <submittedName>
        <fullName evidence="2">Uncharacterized protein</fullName>
    </submittedName>
</protein>
<dbReference type="EMBL" id="KV428116">
    <property type="protein sequence ID" value="KZT36114.1"/>
    <property type="molecule type" value="Genomic_DNA"/>
</dbReference>
<organism evidence="2 3">
    <name type="scientific">Sistotremastrum suecicum HHB10207 ss-3</name>
    <dbReference type="NCBI Taxonomy" id="1314776"/>
    <lineage>
        <taxon>Eukaryota</taxon>
        <taxon>Fungi</taxon>
        <taxon>Dikarya</taxon>
        <taxon>Basidiomycota</taxon>
        <taxon>Agaricomycotina</taxon>
        <taxon>Agaricomycetes</taxon>
        <taxon>Sistotremastrales</taxon>
        <taxon>Sistotremastraceae</taxon>
        <taxon>Sistotremastrum</taxon>
    </lineage>
</organism>
<proteinExistence type="predicted"/>
<dbReference type="OrthoDB" id="3271070at2759"/>
<accession>A0A166B925</accession>
<dbReference type="AlphaFoldDB" id="A0A166B925"/>
<evidence type="ECO:0000256" key="1">
    <source>
        <dbReference type="SAM" id="MobiDB-lite"/>
    </source>
</evidence>
<sequence length="1087" mass="118648">MSYPTACRGPGCVCSALCDASGNPLPLTDNRTDCGLCLHKDTDHGPLRGLTLDPPVPQAPRGGTANGLCSGPYKPNVAQWSSQRPGLCGEPYIAHVPLATAPVPPQLHGLPSGSSTAPTPLPTGSLAWQSSLALPTAASVPLSAHQERRAHAAANRGPLVQSISQLPPARGLLGVAQLPTLPFNQAQPRAPSTNASRRRVTVDDGLTDVYLFFFPWVCKPDHDAVNYSPHAGVRYDAAPTIKFSETQMQSTQTTFAQIGLAIKIRVPSTGEIWDCLWTHIHPILHPDQPLPAHRNHASLPFHLLVRDSIRQGQYTLTVKAVAQTDFDATLFKKAAFKKIRNFLDSTVPILLACPRFEHVRGRLQRPGSFSQDFAITVPSSSSLTAPERFHLCYYRRVRALLTQAFCHGHLDESHKFICDARCHSDSTTQRMAVEPAVAPPPENEGPAHRPAFTAPVPSGSSGSAPPVPVLARAPSAPVLGSHSRSSSNESNNPRSGPRPRLASTGSVSDVAVTIPVQAPSNGPTPFPSVGVQASPEDTVMPQDIDTPLPIIVTGLRPRHAVFGAIGEVVGYQDVPRHPSPRRLRPPSLVIPSLADVASFCDLQSTNQTVPIPSSRLQIEAPSAAVLAQILIWWIMCKRQGRYSDHRSFEAAFRTAFPDPKCRCSDVPLSALFAGRPSDPQFFCGPSIGDGVIRATVECALLQLAAASPVLQPLGGFCVIQWGLFIPPLEPDSGVGEPGDRHIQLFTVGLLSFWCLVTLGLPPLPISPFLLTAVIAGLDNCYLHKEMLDKIDDASLKALKPWFDHAADGGKAFVEKPDAWPLSPLLAQCEISYHAIPIPIDYEHSRRIELALFHTMLLGNSRPDSHPDLRAFREGFGYLFQDVGVSNLGERLPLSGTIDVHGWITQVYSQRVKDPQQVVDALVFRCETPDSRDAKTNARRRTSETQFKEQLIEYLRGQGHASSSAFDVKTTIGRAIFRAQASDRLLRAEHFVRCLTAYGSLPCPDPLRPGYVPEIWIKFKHEEYVKGDLKKLSKLVVLEVRSCFRLVTVTMNAPLINMLREPRRSEAESTDFEAWVHSQFWKSDFSTL</sequence>
<feature type="compositionally biased region" description="Low complexity" evidence="1">
    <location>
        <begin position="481"/>
        <end position="500"/>
    </location>
</feature>
<gene>
    <name evidence="2" type="ORF">SISSUDRAFT_1050301</name>
</gene>
<keyword evidence="3" id="KW-1185">Reference proteome</keyword>